<reference evidence="1" key="1">
    <citation type="journal article" date="2023" name="Front. Mar. Sci.">
        <title>A new Merluccius polli reference genome to investigate the effects of global change in West African waters.</title>
        <authorList>
            <person name="Mateo J.L."/>
            <person name="Blanco-Fernandez C."/>
            <person name="Garcia-Vazquez E."/>
            <person name="Machado-Schiaffino G."/>
        </authorList>
    </citation>
    <scope>NUCLEOTIDE SEQUENCE</scope>
    <source>
        <strain evidence="1">C29</strain>
        <tissue evidence="1">Fin</tissue>
    </source>
</reference>
<comment type="caution">
    <text evidence="1">The sequence shown here is derived from an EMBL/GenBank/DDBJ whole genome shotgun (WGS) entry which is preliminary data.</text>
</comment>
<dbReference type="AlphaFoldDB" id="A0AA47N1J4"/>
<accession>A0AA47N1J4</accession>
<gene>
    <name evidence="1" type="ORF">N1851_008191</name>
</gene>
<dbReference type="Proteomes" id="UP001174136">
    <property type="component" value="Unassembled WGS sequence"/>
</dbReference>
<evidence type="ECO:0000313" key="1">
    <source>
        <dbReference type="EMBL" id="KAK0150698.1"/>
    </source>
</evidence>
<sequence>MGVLESRCQVQSRPYFSCMPQRQSAKCLVRRENGEDAIYEKKIKCERPPTWKLQWMSRATVSYITIKAHYLNDHWEIQNPVLQTCPIYEAHTGEILEETDNARNIVNATKEAGSSTQMGVFFPYNKSGITEWAGNRPDVPHIGKSEVGGKVFPQKYNSSSYP</sequence>
<protein>
    <submittedName>
        <fullName evidence="1">Uncharacterized protein</fullName>
    </submittedName>
</protein>
<proteinExistence type="predicted"/>
<organism evidence="1 2">
    <name type="scientific">Merluccius polli</name>
    <name type="common">Benguela hake</name>
    <name type="synonym">Merluccius cadenati</name>
    <dbReference type="NCBI Taxonomy" id="89951"/>
    <lineage>
        <taxon>Eukaryota</taxon>
        <taxon>Metazoa</taxon>
        <taxon>Chordata</taxon>
        <taxon>Craniata</taxon>
        <taxon>Vertebrata</taxon>
        <taxon>Euteleostomi</taxon>
        <taxon>Actinopterygii</taxon>
        <taxon>Neopterygii</taxon>
        <taxon>Teleostei</taxon>
        <taxon>Neoteleostei</taxon>
        <taxon>Acanthomorphata</taxon>
        <taxon>Zeiogadaria</taxon>
        <taxon>Gadariae</taxon>
        <taxon>Gadiformes</taxon>
        <taxon>Gadoidei</taxon>
        <taxon>Merlucciidae</taxon>
        <taxon>Merluccius</taxon>
    </lineage>
</organism>
<keyword evidence="2" id="KW-1185">Reference proteome</keyword>
<evidence type="ECO:0000313" key="2">
    <source>
        <dbReference type="Proteomes" id="UP001174136"/>
    </source>
</evidence>
<dbReference type="EMBL" id="JAOPHQ010001446">
    <property type="protein sequence ID" value="KAK0150698.1"/>
    <property type="molecule type" value="Genomic_DNA"/>
</dbReference>
<name>A0AA47N1J4_MERPO</name>